<gene>
    <name evidence="1" type="ORF">JQC72_06645</name>
</gene>
<sequence length="100" mass="12195">MNADKLKKLKDQLDLVIRMVEERKKEKYHKHWDEALKQYRKIRRLLDQEIQDISEISSYETVVFGLCRNAYDSSLFEDYFEPLAVEMEKVLRLLRELDQE</sequence>
<evidence type="ECO:0000313" key="1">
    <source>
        <dbReference type="EMBL" id="MBN2909200.1"/>
    </source>
</evidence>
<proteinExistence type="predicted"/>
<protein>
    <submittedName>
        <fullName evidence="1">Uncharacterized protein</fullName>
    </submittedName>
</protein>
<dbReference type="RefSeq" id="WP_205494001.1">
    <property type="nucleotide sequence ID" value="NZ_JAFHAP010000007.1"/>
</dbReference>
<reference evidence="1" key="1">
    <citation type="journal article" date="2024" name="Int. J. Syst. Evol. Microbiol.">
        <title>Polycladomyces zharkentensis sp. nov., a novel thermophilic cellulose- and starch-degrading member of the Bacillota from a geothermal aquifer in Kazakhstan.</title>
        <authorList>
            <person name="Mashzhan A."/>
            <person name="Kistaubayeva A."/>
            <person name="Javier-Lopez R."/>
            <person name="Bissenova U."/>
            <person name="Bissenbay A."/>
            <person name="Birkeland N.K."/>
        </authorList>
    </citation>
    <scope>NUCLEOTIDE SEQUENCE</scope>
    <source>
        <strain evidence="1">ZKZ2T</strain>
    </source>
</reference>
<dbReference type="Proteomes" id="UP001177120">
    <property type="component" value="Unassembled WGS sequence"/>
</dbReference>
<name>A0ABS2WIB1_9BACL</name>
<evidence type="ECO:0000313" key="2">
    <source>
        <dbReference type="Proteomes" id="UP001177120"/>
    </source>
</evidence>
<comment type="caution">
    <text evidence="1">The sequence shown here is derived from an EMBL/GenBank/DDBJ whole genome shotgun (WGS) entry which is preliminary data.</text>
</comment>
<dbReference type="EMBL" id="JAFHAP010000007">
    <property type="protein sequence ID" value="MBN2909200.1"/>
    <property type="molecule type" value="Genomic_DNA"/>
</dbReference>
<organism evidence="1 2">
    <name type="scientific">Polycladomyces zharkentensis</name>
    <dbReference type="NCBI Taxonomy" id="2807616"/>
    <lineage>
        <taxon>Bacteria</taxon>
        <taxon>Bacillati</taxon>
        <taxon>Bacillota</taxon>
        <taxon>Bacilli</taxon>
        <taxon>Bacillales</taxon>
        <taxon>Thermoactinomycetaceae</taxon>
        <taxon>Polycladomyces</taxon>
    </lineage>
</organism>
<accession>A0ABS2WIB1</accession>
<keyword evidence="2" id="KW-1185">Reference proteome</keyword>